<feature type="transmembrane region" description="Helical" evidence="1">
    <location>
        <begin position="64"/>
        <end position="85"/>
    </location>
</feature>
<keyword evidence="3" id="KW-1185">Reference proteome</keyword>
<evidence type="ECO:0000256" key="1">
    <source>
        <dbReference type="SAM" id="Phobius"/>
    </source>
</evidence>
<dbReference type="RefSeq" id="WP_172203387.1">
    <property type="nucleotide sequence ID" value="NZ_CP071060.1"/>
</dbReference>
<keyword evidence="1" id="KW-0472">Membrane</keyword>
<feature type="transmembrane region" description="Helical" evidence="1">
    <location>
        <begin position="97"/>
        <end position="118"/>
    </location>
</feature>
<keyword evidence="1" id="KW-0812">Transmembrane</keyword>
<protein>
    <submittedName>
        <fullName evidence="2">Uncharacterized protein</fullName>
    </submittedName>
</protein>
<dbReference type="EMBL" id="CP071060">
    <property type="protein sequence ID" value="QSI76497.1"/>
    <property type="molecule type" value="Genomic_DNA"/>
</dbReference>
<accession>A0ABX7M417</accession>
<evidence type="ECO:0000313" key="2">
    <source>
        <dbReference type="EMBL" id="QSI76497.1"/>
    </source>
</evidence>
<sequence>MRRGALALGALGLVATPLVFALLPYTRPSVAGTPDPITAVTLFAFLALPWLIVLISAWRGAERFAMASGALMAGLEALALGVALAHPSGTLAALLYLLKPIGQVLVCLPLGGVMTWAGRRAATIARRRAGTPQ</sequence>
<gene>
    <name evidence="2" type="ORF">JY500_18870</name>
</gene>
<proteinExistence type="predicted"/>
<keyword evidence="1" id="KW-1133">Transmembrane helix</keyword>
<feature type="transmembrane region" description="Helical" evidence="1">
    <location>
        <begin position="37"/>
        <end position="57"/>
    </location>
</feature>
<dbReference type="Proteomes" id="UP000663570">
    <property type="component" value="Chromosome"/>
</dbReference>
<reference evidence="2 3" key="1">
    <citation type="submission" date="2021-02" db="EMBL/GenBank/DDBJ databases">
        <title>Niveibacterium changnyeongensis HC41.</title>
        <authorList>
            <person name="Kang M."/>
        </authorList>
    </citation>
    <scope>NUCLEOTIDE SEQUENCE [LARGE SCALE GENOMIC DNA]</scope>
    <source>
        <strain evidence="2 3">HC41</strain>
    </source>
</reference>
<evidence type="ECO:0000313" key="3">
    <source>
        <dbReference type="Proteomes" id="UP000663570"/>
    </source>
</evidence>
<name>A0ABX7M417_9RHOO</name>
<organism evidence="2 3">
    <name type="scientific">Niveibacterium microcysteis</name>
    <dbReference type="NCBI Taxonomy" id="2811415"/>
    <lineage>
        <taxon>Bacteria</taxon>
        <taxon>Pseudomonadati</taxon>
        <taxon>Pseudomonadota</taxon>
        <taxon>Betaproteobacteria</taxon>
        <taxon>Rhodocyclales</taxon>
        <taxon>Rhodocyclaceae</taxon>
        <taxon>Niveibacterium</taxon>
    </lineage>
</organism>